<feature type="compositionally biased region" description="Low complexity" evidence="1">
    <location>
        <begin position="394"/>
        <end position="407"/>
    </location>
</feature>
<accession>A0AAW1NQQ1</accession>
<proteinExistence type="predicted"/>
<name>A0AAW1NQQ1_9CHLO</name>
<evidence type="ECO:0000256" key="1">
    <source>
        <dbReference type="SAM" id="MobiDB-lite"/>
    </source>
</evidence>
<evidence type="ECO:0000313" key="3">
    <source>
        <dbReference type="Proteomes" id="UP001465755"/>
    </source>
</evidence>
<protein>
    <submittedName>
        <fullName evidence="2">Uncharacterized protein</fullName>
    </submittedName>
</protein>
<gene>
    <name evidence="2" type="ORF">WJX73_009485</name>
</gene>
<dbReference type="AlphaFoldDB" id="A0AAW1NQQ1"/>
<keyword evidence="3" id="KW-1185">Reference proteome</keyword>
<evidence type="ECO:0000313" key="2">
    <source>
        <dbReference type="EMBL" id="KAK9787884.1"/>
    </source>
</evidence>
<organism evidence="2 3">
    <name type="scientific">Symbiochloris irregularis</name>
    <dbReference type="NCBI Taxonomy" id="706552"/>
    <lineage>
        <taxon>Eukaryota</taxon>
        <taxon>Viridiplantae</taxon>
        <taxon>Chlorophyta</taxon>
        <taxon>core chlorophytes</taxon>
        <taxon>Trebouxiophyceae</taxon>
        <taxon>Trebouxiales</taxon>
        <taxon>Trebouxiaceae</taxon>
        <taxon>Symbiochloris</taxon>
    </lineage>
</organism>
<dbReference type="EMBL" id="JALJOQ010000238">
    <property type="protein sequence ID" value="KAK9787884.1"/>
    <property type="molecule type" value="Genomic_DNA"/>
</dbReference>
<comment type="caution">
    <text evidence="2">The sequence shown here is derived from an EMBL/GenBank/DDBJ whole genome shotgun (WGS) entry which is preliminary data.</text>
</comment>
<sequence length="442" mass="45432">MDLGGRSLLQLAPDSPAAPAPSQQSSNTSVIDAFQLYEATSEGGLSLAGNVTLLISVFNGAYSVQKPIVRYGYLDTSLNVPGTFSSAIFQGAGCVSISALSSGNISGLLATFANLSQAVLVLPNGAAAVSPSQFSAAPGSSFSSANGELIIATEPFSSLYTYLFYTPQNLTNLALLTGNASEEQVRLSFTTHPVGSSACQAANATNLTSPFNSLGSTSPFFVAEYSMQPFALLPLRRIITNATCIKYNLLAQSSVLQYTDLDISVIVTNQSGTDALLSTTRASPRNYALPGSTCSQTLSSWGQCTASLSNLDPTQFYWFWFVSGLVSPNQTPNQAVAQLEYAASAASDCSTLTLPTHSLVVAPSPSQAAAPEAPSPQEVSTLVADTPPVSTANAPSPSVSQVNAAPVAPSPSPVATRAPPPTTSTPAPNPPSGLLGTFSLPG</sequence>
<feature type="compositionally biased region" description="Low complexity" evidence="1">
    <location>
        <begin position="363"/>
        <end position="380"/>
    </location>
</feature>
<reference evidence="2 3" key="1">
    <citation type="journal article" date="2024" name="Nat. Commun.">
        <title>Phylogenomics reveals the evolutionary origins of lichenization in chlorophyte algae.</title>
        <authorList>
            <person name="Puginier C."/>
            <person name="Libourel C."/>
            <person name="Otte J."/>
            <person name="Skaloud P."/>
            <person name="Haon M."/>
            <person name="Grisel S."/>
            <person name="Petersen M."/>
            <person name="Berrin J.G."/>
            <person name="Delaux P.M."/>
            <person name="Dal Grande F."/>
            <person name="Keller J."/>
        </authorList>
    </citation>
    <scope>NUCLEOTIDE SEQUENCE [LARGE SCALE GENOMIC DNA]</scope>
    <source>
        <strain evidence="2 3">SAG 2036</strain>
    </source>
</reference>
<feature type="compositionally biased region" description="Pro residues" evidence="1">
    <location>
        <begin position="408"/>
        <end position="431"/>
    </location>
</feature>
<feature type="region of interest" description="Disordered" evidence="1">
    <location>
        <begin position="363"/>
        <end position="442"/>
    </location>
</feature>
<dbReference type="Proteomes" id="UP001465755">
    <property type="component" value="Unassembled WGS sequence"/>
</dbReference>